<evidence type="ECO:0000256" key="4">
    <source>
        <dbReference type="ARBA" id="ARBA00022753"/>
    </source>
</evidence>
<dbReference type="GO" id="GO:0006612">
    <property type="term" value="P:protein targeting to membrane"/>
    <property type="evidence" value="ECO:0007669"/>
    <property type="project" value="TreeGrafter"/>
</dbReference>
<gene>
    <name evidence="9" type="ORF">CVIRNUC_007528</name>
</gene>
<dbReference type="CDD" id="cd11685">
    <property type="entry name" value="UEV_TSG101-like"/>
    <property type="match status" value="1"/>
</dbReference>
<keyword evidence="10" id="KW-1185">Reference proteome</keyword>
<dbReference type="InterPro" id="IPR009851">
    <property type="entry name" value="Mod_r"/>
</dbReference>
<evidence type="ECO:0000256" key="6">
    <source>
        <dbReference type="PROSITE-ProRule" id="PRU00646"/>
    </source>
</evidence>
<evidence type="ECO:0000313" key="10">
    <source>
        <dbReference type="Proteomes" id="UP001314263"/>
    </source>
</evidence>
<dbReference type="GO" id="GO:0006623">
    <property type="term" value="P:protein targeting to vacuole"/>
    <property type="evidence" value="ECO:0007669"/>
    <property type="project" value="TreeGrafter"/>
</dbReference>
<comment type="subcellular location">
    <subcellularLocation>
        <location evidence="1">Endosome</location>
    </subcellularLocation>
</comment>
<name>A0AAV1IE90_9CHLO</name>
<sequence length="294" mass="32079">MLSCRRSQQVSELTTALPGVRPLNRDQSLFEAPVRMADGQMTNLRISLPPTFPNGRPGLSVTHPVRHPWVDSAGRLSFPALDRWAPGQSSLALVASEAASSLSGQPTRADSSASPSRPGGSPTQNVPSRAPSVPDVMPQLAAMSTEELTQMLEDEQKYVGFVRREAAKAHIVKVQGQLRKGNADMAMATIEKEKLLQELRNQIAIIRSSEYAAAKEGFDQKYKRQQAVLRPLQPSVLIESLSKAAAKADEDSDALYDRFSSGGVAVDGFVAQYVRARTLYHQRELKCQAAQQTL</sequence>
<dbReference type="InterPro" id="IPR029012">
    <property type="entry name" value="Helix_hairpin_bin_sf"/>
</dbReference>
<comment type="similarity">
    <text evidence="2">Belongs to the VPS37 family.</text>
</comment>
<dbReference type="PANTHER" id="PTHR13678:SF2">
    <property type="entry name" value="VACUOLAR PROTEIN SORTING-ASSOCIATED PROTEIN 37A"/>
    <property type="match status" value="1"/>
</dbReference>
<reference evidence="9 10" key="1">
    <citation type="submission" date="2023-10" db="EMBL/GenBank/DDBJ databases">
        <authorList>
            <person name="Maclean D."/>
            <person name="Macfadyen A."/>
        </authorList>
    </citation>
    <scope>NUCLEOTIDE SEQUENCE [LARGE SCALE GENOMIC DNA]</scope>
</reference>
<dbReference type="EMBL" id="CAUYUE010000010">
    <property type="protein sequence ID" value="CAK0784324.1"/>
    <property type="molecule type" value="Genomic_DNA"/>
</dbReference>
<evidence type="ECO:0000256" key="7">
    <source>
        <dbReference type="SAM" id="MobiDB-lite"/>
    </source>
</evidence>
<evidence type="ECO:0000256" key="2">
    <source>
        <dbReference type="ARBA" id="ARBA00007617"/>
    </source>
</evidence>
<keyword evidence="5 6" id="KW-0653">Protein transport</keyword>
<keyword evidence="3 6" id="KW-0813">Transport</keyword>
<evidence type="ECO:0000256" key="3">
    <source>
        <dbReference type="ARBA" id="ARBA00022448"/>
    </source>
</evidence>
<feature type="compositionally biased region" description="Low complexity" evidence="7">
    <location>
        <begin position="102"/>
        <end position="123"/>
    </location>
</feature>
<evidence type="ECO:0000256" key="1">
    <source>
        <dbReference type="ARBA" id="ARBA00004177"/>
    </source>
</evidence>
<organism evidence="9 10">
    <name type="scientific">Coccomyxa viridis</name>
    <dbReference type="NCBI Taxonomy" id="1274662"/>
    <lineage>
        <taxon>Eukaryota</taxon>
        <taxon>Viridiplantae</taxon>
        <taxon>Chlorophyta</taxon>
        <taxon>core chlorophytes</taxon>
        <taxon>Trebouxiophyceae</taxon>
        <taxon>Trebouxiophyceae incertae sedis</taxon>
        <taxon>Coccomyxaceae</taxon>
        <taxon>Coccomyxa</taxon>
    </lineage>
</organism>
<dbReference type="SUPFAM" id="SSF54495">
    <property type="entry name" value="UBC-like"/>
    <property type="match status" value="1"/>
</dbReference>
<evidence type="ECO:0000259" key="8">
    <source>
        <dbReference type="PROSITE" id="PS51314"/>
    </source>
</evidence>
<keyword evidence="4" id="KW-0967">Endosome</keyword>
<dbReference type="PROSITE" id="PS51314">
    <property type="entry name" value="VPS37_C"/>
    <property type="match status" value="1"/>
</dbReference>
<dbReference type="Proteomes" id="UP001314263">
    <property type="component" value="Unassembled WGS sequence"/>
</dbReference>
<dbReference type="Pfam" id="PF07200">
    <property type="entry name" value="Mod_r"/>
    <property type="match status" value="1"/>
</dbReference>
<dbReference type="AlphaFoldDB" id="A0AAV1IE90"/>
<accession>A0AAV1IE90</accession>
<evidence type="ECO:0000256" key="5">
    <source>
        <dbReference type="ARBA" id="ARBA00022927"/>
    </source>
</evidence>
<dbReference type="SUPFAM" id="SSF140111">
    <property type="entry name" value="Endosomal sorting complex assembly domain"/>
    <property type="match status" value="1"/>
</dbReference>
<comment type="caution">
    <text evidence="9">The sequence shown here is derived from an EMBL/GenBank/DDBJ whole genome shotgun (WGS) entry which is preliminary data.</text>
</comment>
<dbReference type="InterPro" id="IPR037202">
    <property type="entry name" value="ESCRT_assembly_dom"/>
</dbReference>
<dbReference type="Gene3D" id="1.10.287.660">
    <property type="entry name" value="Helix hairpin bin"/>
    <property type="match status" value="1"/>
</dbReference>
<feature type="domain" description="VPS37 C-terminal" evidence="8">
    <location>
        <begin position="215"/>
        <end position="294"/>
    </location>
</feature>
<proteinExistence type="inferred from homology"/>
<dbReference type="InterPro" id="IPR016135">
    <property type="entry name" value="UBQ-conjugating_enzyme/RWD"/>
</dbReference>
<evidence type="ECO:0000313" key="9">
    <source>
        <dbReference type="EMBL" id="CAK0784324.1"/>
    </source>
</evidence>
<dbReference type="GO" id="GO:0043162">
    <property type="term" value="P:ubiquitin-dependent protein catabolic process via the multivesicular body sorting pathway"/>
    <property type="evidence" value="ECO:0007669"/>
    <property type="project" value="TreeGrafter"/>
</dbReference>
<dbReference type="GO" id="GO:0000813">
    <property type="term" value="C:ESCRT I complex"/>
    <property type="evidence" value="ECO:0007669"/>
    <property type="project" value="TreeGrafter"/>
</dbReference>
<feature type="region of interest" description="Disordered" evidence="7">
    <location>
        <begin position="102"/>
        <end position="134"/>
    </location>
</feature>
<protein>
    <recommendedName>
        <fullName evidence="8">VPS37 C-terminal domain-containing protein</fullName>
    </recommendedName>
</protein>
<dbReference type="PANTHER" id="PTHR13678">
    <property type="entry name" value="VACUOLAR PROTEIN SORTING-ASSOCIATED PROTEIN 37"/>
    <property type="match status" value="1"/>
</dbReference>